<gene>
    <name evidence="2" type="ORF">PPAR1163_LOCUS24673</name>
</gene>
<evidence type="ECO:0000256" key="1">
    <source>
        <dbReference type="SAM" id="MobiDB-lite"/>
    </source>
</evidence>
<protein>
    <submittedName>
        <fullName evidence="2">Uncharacterized protein</fullName>
    </submittedName>
</protein>
<evidence type="ECO:0000313" key="2">
    <source>
        <dbReference type="EMBL" id="CAD9266248.1"/>
    </source>
</evidence>
<sequence length="102" mass="10447">MLGMNQLCASISVVVPGAESGFLPSPPSEVSTDSSDKEAATSSASGGSALTASPPSTAASEVQKPGAPRFYHVTILEAPRLHKELPSAALTMKIFDEDDDDA</sequence>
<dbReference type="AlphaFoldDB" id="A0A7S1UFC5"/>
<accession>A0A7S1UFC5</accession>
<name>A0A7S1UFC5_9STRA</name>
<organism evidence="2">
    <name type="scientific">Phaeomonas parva</name>
    <dbReference type="NCBI Taxonomy" id="124430"/>
    <lineage>
        <taxon>Eukaryota</taxon>
        <taxon>Sar</taxon>
        <taxon>Stramenopiles</taxon>
        <taxon>Ochrophyta</taxon>
        <taxon>Pinguiophyceae</taxon>
        <taxon>Pinguiochrysidales</taxon>
        <taxon>Pinguiochrysidaceae</taxon>
        <taxon>Phaeomonas</taxon>
    </lineage>
</organism>
<dbReference type="EMBL" id="HBGJ01039163">
    <property type="protein sequence ID" value="CAD9266248.1"/>
    <property type="molecule type" value="Transcribed_RNA"/>
</dbReference>
<reference evidence="2" key="1">
    <citation type="submission" date="2021-01" db="EMBL/GenBank/DDBJ databases">
        <authorList>
            <person name="Corre E."/>
            <person name="Pelletier E."/>
            <person name="Niang G."/>
            <person name="Scheremetjew M."/>
            <person name="Finn R."/>
            <person name="Kale V."/>
            <person name="Holt S."/>
            <person name="Cochrane G."/>
            <person name="Meng A."/>
            <person name="Brown T."/>
            <person name="Cohen L."/>
        </authorList>
    </citation>
    <scope>NUCLEOTIDE SEQUENCE</scope>
    <source>
        <strain evidence="2">CCMP2877</strain>
    </source>
</reference>
<proteinExistence type="predicted"/>
<feature type="compositionally biased region" description="Low complexity" evidence="1">
    <location>
        <begin position="40"/>
        <end position="60"/>
    </location>
</feature>
<feature type="region of interest" description="Disordered" evidence="1">
    <location>
        <begin position="19"/>
        <end position="64"/>
    </location>
</feature>